<gene>
    <name evidence="14" type="ORF">BP5796_12249</name>
</gene>
<dbReference type="CDD" id="cd03244">
    <property type="entry name" value="ABCC_MRP_domain2"/>
    <property type="match status" value="1"/>
</dbReference>
<comment type="subcellular location">
    <subcellularLocation>
        <location evidence="1">Cell membrane</location>
        <topology evidence="1">Multi-pass membrane protein</topology>
    </subcellularLocation>
</comment>
<dbReference type="Pfam" id="PF00005">
    <property type="entry name" value="ABC_tran"/>
    <property type="match status" value="2"/>
</dbReference>
<evidence type="ECO:0000256" key="10">
    <source>
        <dbReference type="ARBA" id="ARBA00023180"/>
    </source>
</evidence>
<dbReference type="EMBL" id="PDLN01000021">
    <property type="protein sequence ID" value="RDW58319.1"/>
    <property type="molecule type" value="Genomic_DNA"/>
</dbReference>
<dbReference type="Pfam" id="PF00664">
    <property type="entry name" value="ABC_membrane"/>
    <property type="match status" value="2"/>
</dbReference>
<dbReference type="OrthoDB" id="6500128at2759"/>
<feature type="transmembrane region" description="Helical" evidence="11">
    <location>
        <begin position="32"/>
        <end position="50"/>
    </location>
</feature>
<evidence type="ECO:0000256" key="5">
    <source>
        <dbReference type="ARBA" id="ARBA00022692"/>
    </source>
</evidence>
<dbReference type="CDD" id="cd18579">
    <property type="entry name" value="ABC_6TM_ABCC_D1"/>
    <property type="match status" value="1"/>
</dbReference>
<dbReference type="FunFam" id="1.20.1560.10:FF:000066">
    <property type="entry name" value="ABC multidrug transporter (Eurofung)"/>
    <property type="match status" value="1"/>
</dbReference>
<feature type="transmembrane region" description="Helical" evidence="11">
    <location>
        <begin position="1036"/>
        <end position="1056"/>
    </location>
</feature>
<keyword evidence="5 11" id="KW-0812">Transmembrane</keyword>
<evidence type="ECO:0000256" key="7">
    <source>
        <dbReference type="ARBA" id="ARBA00022840"/>
    </source>
</evidence>
<evidence type="ECO:0000256" key="2">
    <source>
        <dbReference type="ARBA" id="ARBA00009726"/>
    </source>
</evidence>
<organism evidence="14 15">
    <name type="scientific">Coleophoma crateriformis</name>
    <dbReference type="NCBI Taxonomy" id="565419"/>
    <lineage>
        <taxon>Eukaryota</taxon>
        <taxon>Fungi</taxon>
        <taxon>Dikarya</taxon>
        <taxon>Ascomycota</taxon>
        <taxon>Pezizomycotina</taxon>
        <taxon>Leotiomycetes</taxon>
        <taxon>Helotiales</taxon>
        <taxon>Dermateaceae</taxon>
        <taxon>Coleophoma</taxon>
    </lineage>
</organism>
<keyword evidence="10" id="KW-0325">Glycoprotein</keyword>
<keyword evidence="9 11" id="KW-0472">Membrane</keyword>
<protein>
    <submittedName>
        <fullName evidence="14">Putative ATP-binding cassette transporter</fullName>
    </submittedName>
</protein>
<feature type="domain" description="ABC transmembrane type-1" evidence="13">
    <location>
        <begin position="275"/>
        <end position="548"/>
    </location>
</feature>
<keyword evidence="7 14" id="KW-0067">ATP-binding</keyword>
<dbReference type="PROSITE" id="PS00211">
    <property type="entry name" value="ABC_TRANSPORTER_1"/>
    <property type="match status" value="2"/>
</dbReference>
<dbReference type="SUPFAM" id="SSF52540">
    <property type="entry name" value="P-loop containing nucleoside triphosphate hydrolases"/>
    <property type="match status" value="2"/>
</dbReference>
<feature type="transmembrane region" description="Helical" evidence="11">
    <location>
        <begin position="157"/>
        <end position="177"/>
    </location>
</feature>
<dbReference type="Gene3D" id="3.40.50.300">
    <property type="entry name" value="P-loop containing nucleotide triphosphate hydrolases"/>
    <property type="match status" value="2"/>
</dbReference>
<dbReference type="SMART" id="SM00382">
    <property type="entry name" value="AAA"/>
    <property type="match status" value="2"/>
</dbReference>
<sequence>MASNDSVNGYSTTSFGPTVPGGFDFNPLFEDTLLSILPSALLLLALPVRLFFLHKQPRKVLRSSLHGNKLLFLVVFSAMNLVLLILHALNPSLRTRATIAASALTVLDALGLCMLSHSEHIRAVRPSAIINVYLLLTLPFDVARARSLWLSGATRSIAAVFTSMLGVKVMILIAEAMEKRGILLDRYRNSSPEVTSGIYSRSFFWWLNALMTTGFRRVIQNEDLYPIDAEMSSAFLTDHGEKVWGEAKRTRPRALLWSTLKANRASFCYCIFPRLCLIGFRYAQPFLLSRTVDFANSPEQPDSIGWGLTGAFGLVFVGLAVANGSYEHMNFRFITTVRGMLVGMIYTKTVDLSITALNESAAVTLMASDTETICQGFATIHEVWAVPIELGISLFLLQRQLGLAFLAPAFVTFGATAGILWLARYIGNAQKIWIEGIQTRVDSTASMLGSMKGIKMLGFTNKLTETIQGLRVSYQKSNPISRYANVDLASANSTQSLAPLVMFAVFVLIAKFTGKTLDTAAAFTGLSLISLLSGPMNAMIRTIPMLNASMACFDRIQKFLNSDARQDHRLPLNPSDLDTGPSLRESAGGIELKNMTPKVSEHSPGIAMIVAQNASFSWTAGGEPVVQDFSFTLPRHQFCFIIGPVGSGKSTLLKGLLGETPSSQGFVYSTFPTTAYVDQTPWIQHGTIQQNILGASTFDEPWYRQVVRACALEQDITMMPKGHATPVGSAGISLSGGQKQRVALARAVYAKKELVILDDVFSGLDAETEEQVFNRLLSKQGLSQQMKTTVLLVTHAVHRLPYSNHVIAMDAMGRIVEQGSFEALKNSGGYVQSLAAKLKRDESSSEEDTEEVAPIKLVPTFHADQEEYNARTEELNRQTGDFKVYKYYFASIGWKYNLVLAAFVVLYGAGGKLTEFIVTYWTDDVTQHGNEVNNFYLGFYALLAGLGLVGLMAGAWVFLLKIVPRTASVLHERLLRTVMAAPLSFFTSTDTGVTTNRFSQDMTVLDSELPYALIDLLLTIADCIMATILMCISATYFAATIPPVILSVWILQKFYLRTSRQIRLLDLEAKSPLYSHFIESLNGLVTIRAFGWTVPFQELNLALLDVSQKPYYLLLCIQRWLSLILDLLVAVLAVILMVLVVKLRSDLSPGYVGLALLNVMGFNELLAYIIKNWTMLETSFGAIARLKTFSATTANENLLGETASVPDSWPSRGAIELKNVSASYTTGGDRVIKNLSMYIEPGEKLGICGRSGSGKSSLITSLFRMLELTPESEITIDGIDITTLPRQLVRERLNAIPQEPFFIRGPIRTNADPYSLFPDSAIIQAIQKVHLWPLVLSKGGLDADLDAEFFSHGQRQLFCLARAILRKSKVVVLDEVTSSVDARSDELMQQVIRAEFADATILCVAHRLDTILDFGKIALLAGGKLKELDSPSALLARDSLFKELYNS</sequence>
<dbReference type="InterPro" id="IPR003439">
    <property type="entry name" value="ABC_transporter-like_ATP-bd"/>
</dbReference>
<dbReference type="CDD" id="cd03250">
    <property type="entry name" value="ABCC_MRP_domain1"/>
    <property type="match status" value="1"/>
</dbReference>
<evidence type="ECO:0000256" key="4">
    <source>
        <dbReference type="ARBA" id="ARBA00022475"/>
    </source>
</evidence>
<feature type="transmembrane region" description="Helical" evidence="11">
    <location>
        <begin position="1120"/>
        <end position="1139"/>
    </location>
</feature>
<dbReference type="InterPro" id="IPR044746">
    <property type="entry name" value="ABCC_6TM_D1"/>
</dbReference>
<dbReference type="FunFam" id="3.40.50.300:FF:001854">
    <property type="entry name" value="ABC multidrug transporter (Eurofung)"/>
    <property type="match status" value="1"/>
</dbReference>
<dbReference type="InterPro" id="IPR050173">
    <property type="entry name" value="ABC_transporter_C-like"/>
</dbReference>
<evidence type="ECO:0000256" key="6">
    <source>
        <dbReference type="ARBA" id="ARBA00022741"/>
    </source>
</evidence>
<comment type="similarity">
    <text evidence="2">Belongs to the ABC transporter superfamily. ABCC family. Conjugate transporter (TC 3.A.1.208) subfamily.</text>
</comment>
<evidence type="ECO:0000259" key="13">
    <source>
        <dbReference type="PROSITE" id="PS50929"/>
    </source>
</evidence>
<dbReference type="FunFam" id="1.20.1560.10:FF:000055">
    <property type="entry name" value="ABC multidrug transporter (Eurofung)"/>
    <property type="match status" value="1"/>
</dbReference>
<dbReference type="GO" id="GO:0005524">
    <property type="term" value="F:ATP binding"/>
    <property type="evidence" value="ECO:0007669"/>
    <property type="project" value="UniProtKB-KW"/>
</dbReference>
<feature type="transmembrane region" description="Helical" evidence="11">
    <location>
        <begin position="95"/>
        <end position="116"/>
    </location>
</feature>
<feature type="transmembrane region" description="Helical" evidence="11">
    <location>
        <begin position="1151"/>
        <end position="1170"/>
    </location>
</feature>
<dbReference type="FunFam" id="3.40.50.300:FF:000838">
    <property type="entry name" value="ABC multidrug transporter (Eurofung)"/>
    <property type="match status" value="1"/>
</dbReference>
<dbReference type="InterPro" id="IPR017871">
    <property type="entry name" value="ABC_transporter-like_CS"/>
</dbReference>
<evidence type="ECO:0000259" key="12">
    <source>
        <dbReference type="PROSITE" id="PS50893"/>
    </source>
</evidence>
<dbReference type="SUPFAM" id="SSF90123">
    <property type="entry name" value="ABC transporter transmembrane region"/>
    <property type="match status" value="2"/>
</dbReference>
<dbReference type="CDD" id="cd18580">
    <property type="entry name" value="ABC_6TM_ABCC_D2"/>
    <property type="match status" value="1"/>
</dbReference>
<evidence type="ECO:0000313" key="15">
    <source>
        <dbReference type="Proteomes" id="UP000256328"/>
    </source>
</evidence>
<feature type="transmembrane region" description="Helical" evidence="11">
    <location>
        <begin position="887"/>
        <end position="909"/>
    </location>
</feature>
<proteinExistence type="inferred from homology"/>
<dbReference type="Proteomes" id="UP000256328">
    <property type="component" value="Unassembled WGS sequence"/>
</dbReference>
<evidence type="ECO:0000256" key="11">
    <source>
        <dbReference type="SAM" id="Phobius"/>
    </source>
</evidence>
<feature type="transmembrane region" description="Helical" evidence="11">
    <location>
        <begin position="128"/>
        <end position="145"/>
    </location>
</feature>
<evidence type="ECO:0000256" key="8">
    <source>
        <dbReference type="ARBA" id="ARBA00022989"/>
    </source>
</evidence>
<feature type="transmembrane region" description="Helical" evidence="11">
    <location>
        <begin position="403"/>
        <end position="423"/>
    </location>
</feature>
<keyword evidence="3" id="KW-0813">Transport</keyword>
<dbReference type="InterPro" id="IPR044726">
    <property type="entry name" value="ABCC_6TM_D2"/>
</dbReference>
<dbReference type="GO" id="GO:0140359">
    <property type="term" value="F:ABC-type transporter activity"/>
    <property type="evidence" value="ECO:0007669"/>
    <property type="project" value="InterPro"/>
</dbReference>
<evidence type="ECO:0000313" key="14">
    <source>
        <dbReference type="EMBL" id="RDW58319.1"/>
    </source>
</evidence>
<dbReference type="GO" id="GO:0005886">
    <property type="term" value="C:plasma membrane"/>
    <property type="evidence" value="ECO:0007669"/>
    <property type="project" value="UniProtKB-SubCell"/>
</dbReference>
<keyword evidence="6" id="KW-0547">Nucleotide-binding</keyword>
<dbReference type="Gene3D" id="1.20.1560.10">
    <property type="entry name" value="ABC transporter type 1, transmembrane domain"/>
    <property type="match status" value="2"/>
</dbReference>
<evidence type="ECO:0000256" key="9">
    <source>
        <dbReference type="ARBA" id="ARBA00023136"/>
    </source>
</evidence>
<feature type="transmembrane region" description="Helical" evidence="11">
    <location>
        <begin position="303"/>
        <end position="322"/>
    </location>
</feature>
<dbReference type="Pfam" id="PF24357">
    <property type="entry name" value="TMD0_ABC"/>
    <property type="match status" value="1"/>
</dbReference>
<keyword evidence="15" id="KW-1185">Reference proteome</keyword>
<feature type="transmembrane region" description="Helical" evidence="11">
    <location>
        <begin position="497"/>
        <end position="514"/>
    </location>
</feature>
<dbReference type="InterPro" id="IPR011527">
    <property type="entry name" value="ABC1_TM_dom"/>
</dbReference>
<dbReference type="GO" id="GO:0016887">
    <property type="term" value="F:ATP hydrolysis activity"/>
    <property type="evidence" value="ECO:0007669"/>
    <property type="project" value="InterPro"/>
</dbReference>
<dbReference type="PANTHER" id="PTHR24223:SF269">
    <property type="entry name" value="ABC MULTIDRUG TRANSPORTER (EUROFUNG)-RELATED"/>
    <property type="match status" value="1"/>
</dbReference>
<comment type="caution">
    <text evidence="14">The sequence shown here is derived from an EMBL/GenBank/DDBJ whole genome shotgun (WGS) entry which is preliminary data.</text>
</comment>
<accession>A0A3D8Q945</accession>
<dbReference type="PROSITE" id="PS50929">
    <property type="entry name" value="ABC_TM1F"/>
    <property type="match status" value="2"/>
</dbReference>
<feature type="domain" description="ABC transmembrane type-1" evidence="13">
    <location>
        <begin position="916"/>
        <end position="1178"/>
    </location>
</feature>
<keyword evidence="8 11" id="KW-1133">Transmembrane helix</keyword>
<dbReference type="InterPro" id="IPR056227">
    <property type="entry name" value="TMD0_ABC"/>
</dbReference>
<feature type="transmembrane region" description="Helical" evidence="11">
    <location>
        <begin position="266"/>
        <end position="283"/>
    </location>
</feature>
<reference evidence="14 15" key="1">
    <citation type="journal article" date="2018" name="IMA Fungus">
        <title>IMA Genome-F 9: Draft genome sequence of Annulohypoxylon stygium, Aspergillus mulundensis, Berkeleyomyces basicola (syn. Thielaviopsis basicola), Ceratocystis smalleyi, two Cercospora beticola strains, Coleophoma cylindrospora, Fusarium fracticaudum, Phialophora cf. hyalina, and Morchella septimelata.</title>
        <authorList>
            <person name="Wingfield B.D."/>
            <person name="Bills G.F."/>
            <person name="Dong Y."/>
            <person name="Huang W."/>
            <person name="Nel W.J."/>
            <person name="Swalarsk-Parry B.S."/>
            <person name="Vaghefi N."/>
            <person name="Wilken P.M."/>
            <person name="An Z."/>
            <person name="de Beer Z.W."/>
            <person name="De Vos L."/>
            <person name="Chen L."/>
            <person name="Duong T.A."/>
            <person name="Gao Y."/>
            <person name="Hammerbacher A."/>
            <person name="Kikkert J.R."/>
            <person name="Li Y."/>
            <person name="Li H."/>
            <person name="Li K."/>
            <person name="Li Q."/>
            <person name="Liu X."/>
            <person name="Ma X."/>
            <person name="Naidoo K."/>
            <person name="Pethybridge S.J."/>
            <person name="Sun J."/>
            <person name="Steenkamp E.T."/>
            <person name="van der Nest M.A."/>
            <person name="van Wyk S."/>
            <person name="Wingfield M.J."/>
            <person name="Xiong C."/>
            <person name="Yue Q."/>
            <person name="Zhang X."/>
        </authorList>
    </citation>
    <scope>NUCLEOTIDE SEQUENCE [LARGE SCALE GENOMIC DNA]</scope>
    <source>
        <strain evidence="14 15">BP5796</strain>
    </source>
</reference>
<feature type="transmembrane region" description="Helical" evidence="11">
    <location>
        <begin position="70"/>
        <end position="89"/>
    </location>
</feature>
<dbReference type="InterPro" id="IPR036640">
    <property type="entry name" value="ABC1_TM_sf"/>
</dbReference>
<dbReference type="PANTHER" id="PTHR24223">
    <property type="entry name" value="ATP-BINDING CASSETTE SUB-FAMILY C"/>
    <property type="match status" value="1"/>
</dbReference>
<feature type="domain" description="ABC transporter" evidence="12">
    <location>
        <begin position="1215"/>
        <end position="1447"/>
    </location>
</feature>
<keyword evidence="4" id="KW-1003">Cell membrane</keyword>
<evidence type="ECO:0000256" key="1">
    <source>
        <dbReference type="ARBA" id="ARBA00004651"/>
    </source>
</evidence>
<evidence type="ECO:0000256" key="3">
    <source>
        <dbReference type="ARBA" id="ARBA00022448"/>
    </source>
</evidence>
<dbReference type="PROSITE" id="PS50893">
    <property type="entry name" value="ABC_TRANSPORTER_2"/>
    <property type="match status" value="2"/>
</dbReference>
<feature type="transmembrane region" description="Helical" evidence="11">
    <location>
        <begin position="520"/>
        <end position="540"/>
    </location>
</feature>
<feature type="transmembrane region" description="Helical" evidence="11">
    <location>
        <begin position="937"/>
        <end position="960"/>
    </location>
</feature>
<name>A0A3D8Q945_9HELO</name>
<dbReference type="InterPro" id="IPR027417">
    <property type="entry name" value="P-loop_NTPase"/>
</dbReference>
<feature type="domain" description="ABC transporter" evidence="12">
    <location>
        <begin position="609"/>
        <end position="837"/>
    </location>
</feature>
<dbReference type="InterPro" id="IPR003593">
    <property type="entry name" value="AAA+_ATPase"/>
</dbReference>